<organism evidence="4 5">
    <name type="scientific">Acinetobacter piscicola</name>
    <dbReference type="NCBI Taxonomy" id="2006115"/>
    <lineage>
        <taxon>Bacteria</taxon>
        <taxon>Pseudomonadati</taxon>
        <taxon>Pseudomonadota</taxon>
        <taxon>Gammaproteobacteria</taxon>
        <taxon>Moraxellales</taxon>
        <taxon>Moraxellaceae</taxon>
        <taxon>Acinetobacter</taxon>
    </lineage>
</organism>
<name>A0A7S6VW11_9GAMM</name>
<dbReference type="EMBL" id="CP048659">
    <property type="protein sequence ID" value="QOW45851.1"/>
    <property type="molecule type" value="Genomic_DNA"/>
</dbReference>
<dbReference type="InterPro" id="IPR051324">
    <property type="entry name" value="Stress/Tellurium_Resist"/>
</dbReference>
<evidence type="ECO:0000256" key="1">
    <source>
        <dbReference type="ARBA" id="ARBA00022686"/>
    </source>
</evidence>
<dbReference type="PANTHER" id="PTHR32097">
    <property type="entry name" value="CAMP-BINDING PROTEIN 1-RELATED"/>
    <property type="match status" value="1"/>
</dbReference>
<evidence type="ECO:0000259" key="3">
    <source>
        <dbReference type="Pfam" id="PF02342"/>
    </source>
</evidence>
<dbReference type="InterPro" id="IPR003325">
    <property type="entry name" value="TerD"/>
</dbReference>
<evidence type="ECO:0000313" key="5">
    <source>
        <dbReference type="Proteomes" id="UP000593966"/>
    </source>
</evidence>
<accession>A0A7S6VW11</accession>
<dbReference type="GO" id="GO:0046690">
    <property type="term" value="P:response to tellurium ion"/>
    <property type="evidence" value="ECO:0007669"/>
    <property type="project" value="UniProtKB-KW"/>
</dbReference>
<gene>
    <name evidence="4" type="ORF">G0028_08065</name>
</gene>
<feature type="compositionally biased region" description="Low complexity" evidence="2">
    <location>
        <begin position="177"/>
        <end position="186"/>
    </location>
</feature>
<proteinExistence type="predicted"/>
<dbReference type="CDD" id="cd06974">
    <property type="entry name" value="TerD_like"/>
    <property type="match status" value="1"/>
</dbReference>
<evidence type="ECO:0000256" key="2">
    <source>
        <dbReference type="SAM" id="MobiDB-lite"/>
    </source>
</evidence>
<dbReference type="Pfam" id="PF02342">
    <property type="entry name" value="TerD"/>
    <property type="match status" value="1"/>
</dbReference>
<dbReference type="AlphaFoldDB" id="A0A7S6VW11"/>
<dbReference type="Proteomes" id="UP000593966">
    <property type="component" value="Chromosome"/>
</dbReference>
<dbReference type="Gene3D" id="2.60.60.30">
    <property type="entry name" value="sav2460 like domains"/>
    <property type="match status" value="1"/>
</dbReference>
<keyword evidence="1" id="KW-0778">Tellurium resistance</keyword>
<keyword evidence="5" id="KW-1185">Reference proteome</keyword>
<feature type="domain" description="TerD" evidence="3">
    <location>
        <begin position="1"/>
        <end position="167"/>
    </location>
</feature>
<dbReference type="RefSeq" id="WP_180046660.1">
    <property type="nucleotide sequence ID" value="NZ_CP048659.1"/>
</dbReference>
<evidence type="ECO:0000313" key="4">
    <source>
        <dbReference type="EMBL" id="QOW45851.1"/>
    </source>
</evidence>
<protein>
    <submittedName>
        <fullName evidence="4">TerD family protein</fullName>
    </submittedName>
</protein>
<dbReference type="PANTHER" id="PTHR32097:SF3">
    <property type="entry name" value="TELLURITE RESISTANCE PROTEIN"/>
    <property type="match status" value="1"/>
</dbReference>
<sequence>MQLQQGQKLQLQQLSLQQELSIEVDIQASFNIDLSCFGLDANQKLSDEAFMVFYNQPVTPDGAVRWQAQPKQTFHFQLNLVNLNQIQRFSICAAIDDPHATMKQIQGGTINIKNPSGQILASFTIQPQIFHQEKAIMLADVYFKDVWRLGIVAQGFNGGLAALVEHFGGEVAQDEATPSTITQPVSTPTPPISQPTTTNPSGLNLNKIQLEKTGQSHHINLNKNNHEYLKIEAIWVDNGDGRSDNDDLDLRVGFMLQHQNTMGYVWCPSQQGALESYPYIQHQGDITGASIAQPGKETVLVHPDIAKKLGGKVALVFSVYSAVSNGVVSIASLQPKMRMQYGDQLVECVFNASVSAKAKSRFVYTYVIGVAIIDEQGITLQHSGMTSGRFSEDTPRIIWKKDGTVDIKVDGKPMFK</sequence>
<reference evidence="4 5" key="1">
    <citation type="submission" date="2020-02" db="EMBL/GenBank/DDBJ databases">
        <title>Tigecycline-resistant Acinetobacter species from pigs and migratory birds.</title>
        <authorList>
            <person name="Chen C."/>
            <person name="Sun J."/>
            <person name="Liao X.-P."/>
            <person name="Liu Y.-H."/>
        </authorList>
    </citation>
    <scope>NUCLEOTIDE SEQUENCE [LARGE SCALE GENOMIC DNA]</scope>
    <source>
        <strain evidence="4 5">YH12207_T</strain>
    </source>
</reference>
<feature type="region of interest" description="Disordered" evidence="2">
    <location>
        <begin position="176"/>
        <end position="201"/>
    </location>
</feature>